<accession>A0A9P0L668</accession>
<gene>
    <name evidence="1" type="ORF">ACAOBT_LOCUS19061</name>
</gene>
<comment type="caution">
    <text evidence="1">The sequence shown here is derived from an EMBL/GenBank/DDBJ whole genome shotgun (WGS) entry which is preliminary data.</text>
</comment>
<sequence length="69" mass="7957">MERNQKKWEPNFTANEMIHLFKVKVRGYAKILEDKKADTAAKSKAMLGTKLKKNLTPLLPLLHTEKPSH</sequence>
<name>A0A9P0L668_ACAOB</name>
<reference evidence="1" key="1">
    <citation type="submission" date="2022-03" db="EMBL/GenBank/DDBJ databases">
        <authorList>
            <person name="Sayadi A."/>
        </authorList>
    </citation>
    <scope>NUCLEOTIDE SEQUENCE</scope>
</reference>
<proteinExistence type="predicted"/>
<protein>
    <submittedName>
        <fullName evidence="1">Uncharacterized protein</fullName>
    </submittedName>
</protein>
<keyword evidence="2" id="KW-1185">Reference proteome</keyword>
<evidence type="ECO:0000313" key="1">
    <source>
        <dbReference type="EMBL" id="CAH1989499.1"/>
    </source>
</evidence>
<dbReference type="AlphaFoldDB" id="A0A9P0L668"/>
<dbReference type="EMBL" id="CAKOFQ010007065">
    <property type="protein sequence ID" value="CAH1989499.1"/>
    <property type="molecule type" value="Genomic_DNA"/>
</dbReference>
<organism evidence="1 2">
    <name type="scientific">Acanthoscelides obtectus</name>
    <name type="common">Bean weevil</name>
    <name type="synonym">Bruchus obtectus</name>
    <dbReference type="NCBI Taxonomy" id="200917"/>
    <lineage>
        <taxon>Eukaryota</taxon>
        <taxon>Metazoa</taxon>
        <taxon>Ecdysozoa</taxon>
        <taxon>Arthropoda</taxon>
        <taxon>Hexapoda</taxon>
        <taxon>Insecta</taxon>
        <taxon>Pterygota</taxon>
        <taxon>Neoptera</taxon>
        <taxon>Endopterygota</taxon>
        <taxon>Coleoptera</taxon>
        <taxon>Polyphaga</taxon>
        <taxon>Cucujiformia</taxon>
        <taxon>Chrysomeloidea</taxon>
        <taxon>Chrysomelidae</taxon>
        <taxon>Bruchinae</taxon>
        <taxon>Bruchini</taxon>
        <taxon>Acanthoscelides</taxon>
    </lineage>
</organism>
<evidence type="ECO:0000313" key="2">
    <source>
        <dbReference type="Proteomes" id="UP001152888"/>
    </source>
</evidence>
<dbReference type="Proteomes" id="UP001152888">
    <property type="component" value="Unassembled WGS sequence"/>
</dbReference>